<evidence type="ECO:0000256" key="10">
    <source>
        <dbReference type="ARBA" id="ARBA00058276"/>
    </source>
</evidence>
<keyword evidence="19" id="KW-1185">Reference proteome</keyword>
<dbReference type="GO" id="GO:0003677">
    <property type="term" value="F:DNA binding"/>
    <property type="evidence" value="ECO:0007669"/>
    <property type="project" value="InterPro"/>
</dbReference>
<dbReference type="InterPro" id="IPR057451">
    <property type="entry name" value="BRWD/PHIP_AD"/>
</dbReference>
<dbReference type="Pfam" id="PF25437">
    <property type="entry name" value="BRWD1_N"/>
    <property type="match status" value="1"/>
</dbReference>
<dbReference type="InterPro" id="IPR015943">
    <property type="entry name" value="WD40/YVTN_repeat-like_dom_sf"/>
</dbReference>
<feature type="repeat" description="WD" evidence="15">
    <location>
        <begin position="263"/>
        <end position="299"/>
    </location>
</feature>
<dbReference type="InterPro" id="IPR036623">
    <property type="entry name" value="Hemimethylated_DNA-bd_sf"/>
</dbReference>
<dbReference type="SMART" id="SM00992">
    <property type="entry name" value="YccV-like"/>
    <property type="match status" value="1"/>
</dbReference>
<dbReference type="EMBL" id="JABFDY010000016">
    <property type="protein sequence ID" value="KAF7695870.1"/>
    <property type="molecule type" value="Genomic_DNA"/>
</dbReference>
<keyword evidence="7" id="KW-0007">Acetylation</keyword>
<feature type="compositionally biased region" description="Low complexity" evidence="16">
    <location>
        <begin position="838"/>
        <end position="847"/>
    </location>
</feature>
<dbReference type="SUPFAM" id="SSF50978">
    <property type="entry name" value="WD40 repeat-like"/>
    <property type="match status" value="1"/>
</dbReference>
<feature type="repeat" description="WD" evidence="15">
    <location>
        <begin position="179"/>
        <end position="220"/>
    </location>
</feature>
<feature type="repeat" description="WD" evidence="15">
    <location>
        <begin position="463"/>
        <end position="505"/>
    </location>
</feature>
<evidence type="ECO:0000313" key="19">
    <source>
        <dbReference type="Proteomes" id="UP000606274"/>
    </source>
</evidence>
<evidence type="ECO:0000256" key="4">
    <source>
        <dbReference type="ARBA" id="ARBA00022574"/>
    </source>
</evidence>
<dbReference type="PROSITE" id="PS00633">
    <property type="entry name" value="BROMODOMAIN_1"/>
    <property type="match status" value="1"/>
</dbReference>
<name>A0A8T0ARX5_SILME</name>
<dbReference type="Pfam" id="PF00439">
    <property type="entry name" value="Bromodomain"/>
    <property type="match status" value="2"/>
</dbReference>
<feature type="compositionally biased region" description="Low complexity" evidence="16">
    <location>
        <begin position="1469"/>
        <end position="1491"/>
    </location>
</feature>
<dbReference type="SUPFAM" id="SSF47370">
    <property type="entry name" value="Bromodomain"/>
    <property type="match status" value="2"/>
</dbReference>
<feature type="region of interest" description="Disordered" evidence="16">
    <location>
        <begin position="1423"/>
        <end position="1778"/>
    </location>
</feature>
<feature type="compositionally biased region" description="Basic residues" evidence="16">
    <location>
        <begin position="1432"/>
        <end position="1451"/>
    </location>
</feature>
<evidence type="ECO:0000256" key="14">
    <source>
        <dbReference type="PROSITE-ProRule" id="PRU00035"/>
    </source>
</evidence>
<dbReference type="InterPro" id="IPR011722">
    <property type="entry name" value="Hemimethylated_DNA-bd_dom"/>
</dbReference>
<dbReference type="PROSITE" id="PS50082">
    <property type="entry name" value="WD_REPEATS_2"/>
    <property type="match status" value="6"/>
</dbReference>
<evidence type="ECO:0000256" key="7">
    <source>
        <dbReference type="ARBA" id="ARBA00022990"/>
    </source>
</evidence>
<evidence type="ECO:0000313" key="18">
    <source>
        <dbReference type="EMBL" id="KAF7695870.1"/>
    </source>
</evidence>
<dbReference type="Pfam" id="PF25313">
    <property type="entry name" value="BRWD_AD"/>
    <property type="match status" value="1"/>
</dbReference>
<dbReference type="GO" id="GO:0007010">
    <property type="term" value="P:cytoskeleton organization"/>
    <property type="evidence" value="ECO:0007669"/>
    <property type="project" value="TreeGrafter"/>
</dbReference>
<protein>
    <recommendedName>
        <fullName evidence="11">PH-interacting protein</fullName>
    </recommendedName>
    <alternativeName>
        <fullName evidence="13">IRS-1 PH domain-binding protein</fullName>
    </alternativeName>
    <alternativeName>
        <fullName evidence="12">WD repeat-containing protein 11</fullName>
    </alternativeName>
</protein>
<keyword evidence="8 14" id="KW-0103">Bromodomain</keyword>
<dbReference type="InterPro" id="IPR018359">
    <property type="entry name" value="Bromodomain_CS"/>
</dbReference>
<accession>A0A8T0ARX5</accession>
<feature type="region of interest" description="Disordered" evidence="16">
    <location>
        <begin position="1267"/>
        <end position="1312"/>
    </location>
</feature>
<dbReference type="InterPro" id="IPR017956">
    <property type="entry name" value="AT_hook_DNA-bd_motif"/>
</dbReference>
<dbReference type="Pfam" id="PF00400">
    <property type="entry name" value="WD40"/>
    <property type="match status" value="5"/>
</dbReference>
<feature type="repeat" description="WD" evidence="15">
    <location>
        <begin position="428"/>
        <end position="462"/>
    </location>
</feature>
<dbReference type="Pfam" id="PF08755">
    <property type="entry name" value="YccV-like"/>
    <property type="match status" value="1"/>
</dbReference>
<evidence type="ECO:0000256" key="8">
    <source>
        <dbReference type="ARBA" id="ARBA00023117"/>
    </source>
</evidence>
<evidence type="ECO:0000256" key="9">
    <source>
        <dbReference type="ARBA" id="ARBA00023242"/>
    </source>
</evidence>
<feature type="compositionally biased region" description="Polar residues" evidence="16">
    <location>
        <begin position="1543"/>
        <end position="1573"/>
    </location>
</feature>
<sequence length="2176" mass="245163">MAGDSKHVAQLKSELYFLIARFLQAGPCQDSAETLIREVQEKELLPKRIDWTGKEHPGSYENLVKLYKHTSPDHLLRVCERVGPLLEREVPASVPGVNSLLGVGRQSLLRTNKSCKHVVWKGSALAALHSGRPPEPPVIYGSPPNIVETAFSRKLNGSYRLGQLVPTAVYSHMKMHKRILGHLSSVYCVAFDRTGRRIFTGSDDCLVKIWATDDGRLLATLRGHAAEISDMAVNYENTLLAAGSCDKMIRVWCLQTCAPLAVLEGHAASITSLQFSPLCSGNKRFLSSTGADGTICFWQWDARMLKFGPRPSKFTERPRPGVQMICSSFSAGGMFLATGSTDHIIRVYYFGGDQPEKIAELESHTDKVDSIQFSHGGDRFVSGSRDGTARIWQLQQQDWRSILLDMATKLPGKYNPPPLEDKVTKLKVTMVAWNRHDNMVITAANNLTLKVWNSYTGSLIHILMGHEDEVFVLEPHPFDPRVLFSAGHDGNAIVWDLARGVKIRSYFNMIEGQGHGALFDCKCSPDGQHFACTDSHGHLLIFGFGSSSRYDKIADQMFFHTDYRPLIRDAHNYVLDEQTQQAPHLMPPPFLVDVDGNPHPPRYQRLVPGRENCREEQLIPQMGLTSSGLNQVLSQQAAEGSSPLDSIIQRLQQEQDQRLGSDFRAARGSVSSPTEVSSPPNVGLRRSGQIEGVRQMHSNAPRSEMATETDLVAWSRRVLVPELSHGTASKQEIWRTARGEEEMNVYRSERRRRSVHSQYHRENRHATENAPEEGRRHQGNQHNYHTRLAVEETSRQSEANEEEPSASEGEAEVRPPSRESSDEEREEKEPWPDDHSSSSDYSSDYSDWTADAGINLEPPKKTTVKKKKKNTSSSEEDGEKKKEKDAKKERRKEKQDKDGALPKKKKPKEKRKRLPELQEQGLTLEEWLPSDWITDTVPRRCPFTPQMGDEVYYFRQGHEAYVEMAKKNKIFSINPKKQPWHKMELREQELMKIVGIKYEVGLPTLCCLKLAFLDPDTGKLTGGSFSMKYHDMPDVIDFLVLRQQFDNARQRQWMIGDRFRSVIDDAWWFGTIDSQEPFQAEYPDSLFQCYNVCWDNGDTEKMSPWDMEEIPNEAAFPEVLGQSVPLTADEHKALLYRPLDGEWGSRTRDEECERIIAGIEQLITLDVAAPFAVPVDLQAYPTYCTVVAYVTDLSTIRTRLENRFYRRMSSLMWEIRYIEHNAQTFNEPGAFIVKTAKFVSDLLLQFIKDQSCTDIIPLYNSMKKTAFSDSSDDEEEEEDEEPETPGTSKRNNKGKQKPILRNLRNKPASGDPHAWRGRCRDLLDLIFQCEDSEPFRQPVDLEEYPDYLEIVDTPMDFGTVQKTLLAGEYESPMDLCKDVRLIFSNSKAYTPSKKSRIYSMSLRLSALFEEHVSSIVDDFKASQSLQTERQTRQRLHRERPTRQTIKRRRRSSSQSSSASSPERKRRVSSRAPPRSDAAAPPTPASHSRPASLRQALPHINGKAEPVVTTAGRTRSSSRFGTQSTDPPPTQSSPPPAPTHSKGPESTSKTTRTPNSHTSPSISKEPESSNNTDSGGRESRRKLRTPVKHTPGPVDHPPPLPPNNIHLNGHSSQTTLGVVKRGRGRPRLESQTRTAEVAEPPVLPRPPGKRGRKSKKELEALRLNSNNEEEPDQSTGDEAGVSSATQDASLSDSGAGLSQQPKRRGRPRLARTAEQAPPSPISVRRSSRRGNEQNMSPAPKEVPEGAESGADGNSKGPMKTRNQGRRTAFYNEEDSEEEQRQLLFEDASITFGTSSKGRVRKLTEKAKANLIGCQHQVKSESSPGNIVVEEEEEEREDVLCLESGQEMTIWFYAERPLAHTAAVAIDALTRSPSGALHDALPDVAERESHASVRAEKRNSPPPPSLRALMQIITSCCLFAAFSIERALRGRESSNLVQLDFFFFFFGSHVMPQVTGQVLLQLALLLCALPAQYLITQWTSGTAAQRSLATRGIIETWKSVRKSYLNVTVWVDWITSLMPKIPLLGVEEDLEEIHEEITALEILMTSNDHGYFAASEVPRSPRPEYVLHRVGEVVMETQNHMVGVIVGWDEGLRAPPEWLKRKKYSDSEVKRLEDTPHYKILFSGPDPSSLVIGYLPQNALQLFEGYEPEIPTLDQYFSHFNGKKFVMLDWLRALYPED</sequence>
<evidence type="ECO:0000259" key="17">
    <source>
        <dbReference type="PROSITE" id="PS50014"/>
    </source>
</evidence>
<comment type="subcellular location">
    <subcellularLocation>
        <location evidence="1">Nucleus</location>
    </subcellularLocation>
</comment>
<dbReference type="PROSITE" id="PS50014">
    <property type="entry name" value="BROMODOMAIN_2"/>
    <property type="match status" value="2"/>
</dbReference>
<proteinExistence type="predicted"/>
<evidence type="ECO:0000256" key="15">
    <source>
        <dbReference type="PROSITE-ProRule" id="PRU00221"/>
    </source>
</evidence>
<keyword evidence="9" id="KW-0539">Nucleus</keyword>
<evidence type="ECO:0000256" key="5">
    <source>
        <dbReference type="ARBA" id="ARBA00022737"/>
    </source>
</evidence>
<dbReference type="CDD" id="cd05529">
    <property type="entry name" value="Bromo_WDR9_I_like"/>
    <property type="match status" value="1"/>
</dbReference>
<dbReference type="InterPro" id="IPR057452">
    <property type="entry name" value="BRWD/PHIP_N"/>
</dbReference>
<dbReference type="GO" id="GO:0045893">
    <property type="term" value="P:positive regulation of DNA-templated transcription"/>
    <property type="evidence" value="ECO:0007669"/>
    <property type="project" value="UniProtKB-ARBA"/>
</dbReference>
<keyword evidence="5" id="KW-0677">Repeat</keyword>
<keyword evidence="3" id="KW-0597">Phosphoprotein</keyword>
<dbReference type="PANTHER" id="PTHR16266">
    <property type="entry name" value="WD REPEAT DOMAIN 9"/>
    <property type="match status" value="1"/>
</dbReference>
<dbReference type="Proteomes" id="UP000606274">
    <property type="component" value="Unassembled WGS sequence"/>
</dbReference>
<dbReference type="SMART" id="SM00320">
    <property type="entry name" value="WD40"/>
    <property type="match status" value="8"/>
</dbReference>
<gene>
    <name evidence="18" type="ORF">HF521_005964</name>
</gene>
<reference evidence="18" key="1">
    <citation type="submission" date="2020-08" db="EMBL/GenBank/DDBJ databases">
        <title>Chromosome-level assembly of Southern catfish (Silurus meridionalis) provides insights into visual adaptation to the nocturnal and benthic lifestyles.</title>
        <authorList>
            <person name="Zhang Y."/>
            <person name="Wang D."/>
            <person name="Peng Z."/>
        </authorList>
    </citation>
    <scope>NUCLEOTIDE SEQUENCE</scope>
    <source>
        <strain evidence="18">SWU-2019-XX</strain>
        <tissue evidence="18">Muscle</tissue>
    </source>
</reference>
<dbReference type="InterPro" id="IPR036427">
    <property type="entry name" value="Bromodomain-like_sf"/>
</dbReference>
<feature type="repeat" description="WD" evidence="15">
    <location>
        <begin position="221"/>
        <end position="252"/>
    </location>
</feature>
<dbReference type="FunFam" id="1.20.920.10:FF:000008">
    <property type="entry name" value="Bromodomain and WD repeat domain containing 3"/>
    <property type="match status" value="1"/>
</dbReference>
<dbReference type="CDD" id="cd00200">
    <property type="entry name" value="WD40"/>
    <property type="match status" value="1"/>
</dbReference>
<dbReference type="Gene3D" id="2.30.30.390">
    <property type="entry name" value="Hemimethylated DNA-binding domain"/>
    <property type="match status" value="1"/>
</dbReference>
<evidence type="ECO:0000256" key="16">
    <source>
        <dbReference type="SAM" id="MobiDB-lite"/>
    </source>
</evidence>
<feature type="compositionally biased region" description="Polar residues" evidence="16">
    <location>
        <begin position="1604"/>
        <end position="1615"/>
    </location>
</feature>
<feature type="compositionally biased region" description="Basic and acidic residues" evidence="16">
    <location>
        <begin position="811"/>
        <end position="820"/>
    </location>
</feature>
<dbReference type="GO" id="GO:0008360">
    <property type="term" value="P:regulation of cell shape"/>
    <property type="evidence" value="ECO:0007669"/>
    <property type="project" value="TreeGrafter"/>
</dbReference>
<keyword evidence="2" id="KW-1017">Isopeptide bond</keyword>
<dbReference type="FunFam" id="2.130.10.10:FF:000141">
    <property type="entry name" value="Pleckstrin homology domain interacting protein"/>
    <property type="match status" value="1"/>
</dbReference>
<evidence type="ECO:0000256" key="12">
    <source>
        <dbReference type="ARBA" id="ARBA00075662"/>
    </source>
</evidence>
<feature type="compositionally biased region" description="Basic and acidic residues" evidence="16">
    <location>
        <begin position="878"/>
        <end position="901"/>
    </location>
</feature>
<dbReference type="SMART" id="SM00384">
    <property type="entry name" value="AT_hook"/>
    <property type="match status" value="2"/>
</dbReference>
<dbReference type="InterPro" id="IPR001487">
    <property type="entry name" value="Bromodomain"/>
</dbReference>
<evidence type="ECO:0000256" key="11">
    <source>
        <dbReference type="ARBA" id="ARBA00069235"/>
    </source>
</evidence>
<dbReference type="GO" id="GO:0009966">
    <property type="term" value="P:regulation of signal transduction"/>
    <property type="evidence" value="ECO:0007669"/>
    <property type="project" value="UniProtKB-ARBA"/>
</dbReference>
<feature type="compositionally biased region" description="Polar residues" evidence="16">
    <location>
        <begin position="1510"/>
        <end position="1520"/>
    </location>
</feature>
<dbReference type="GO" id="GO:0043066">
    <property type="term" value="P:negative regulation of apoptotic process"/>
    <property type="evidence" value="ECO:0007669"/>
    <property type="project" value="UniProtKB-ARBA"/>
</dbReference>
<dbReference type="SUPFAM" id="SSF141255">
    <property type="entry name" value="YccV-like"/>
    <property type="match status" value="1"/>
</dbReference>
<feature type="compositionally biased region" description="Basic and acidic residues" evidence="16">
    <location>
        <begin position="759"/>
        <end position="776"/>
    </location>
</feature>
<feature type="compositionally biased region" description="Pro residues" evidence="16">
    <location>
        <begin position="1525"/>
        <end position="1537"/>
    </location>
</feature>
<dbReference type="GO" id="GO:0006357">
    <property type="term" value="P:regulation of transcription by RNA polymerase II"/>
    <property type="evidence" value="ECO:0007669"/>
    <property type="project" value="TreeGrafter"/>
</dbReference>
<dbReference type="FunFam" id="1.20.920.10:FF:000017">
    <property type="entry name" value="Bromodomain and WD repeat domain containing 1"/>
    <property type="match status" value="1"/>
</dbReference>
<feature type="repeat" description="WD" evidence="15">
    <location>
        <begin position="361"/>
        <end position="395"/>
    </location>
</feature>
<feature type="compositionally biased region" description="Basic residues" evidence="16">
    <location>
        <begin position="902"/>
        <end position="913"/>
    </location>
</feature>
<dbReference type="PANTHER" id="PTHR16266:SF4">
    <property type="entry name" value="PH-INTERACTING PROTEIN"/>
    <property type="match status" value="1"/>
</dbReference>
<feature type="region of interest" description="Disordered" evidence="16">
    <location>
        <begin position="744"/>
        <end position="917"/>
    </location>
</feature>
<feature type="compositionally biased region" description="Low complexity" evidence="16">
    <location>
        <begin position="669"/>
        <end position="682"/>
    </location>
</feature>
<evidence type="ECO:0000256" key="13">
    <source>
        <dbReference type="ARBA" id="ARBA00081767"/>
    </source>
</evidence>
<dbReference type="GO" id="GO:0005634">
    <property type="term" value="C:nucleus"/>
    <property type="evidence" value="ECO:0007669"/>
    <property type="project" value="UniProtKB-SubCell"/>
</dbReference>
<dbReference type="PRINTS" id="PR00503">
    <property type="entry name" value="BROMODOMAIN"/>
</dbReference>
<feature type="compositionally biased region" description="Acidic residues" evidence="16">
    <location>
        <begin position="1270"/>
        <end position="1283"/>
    </location>
</feature>
<dbReference type="PROSITE" id="PS50294">
    <property type="entry name" value="WD_REPEATS_REGION"/>
    <property type="match status" value="3"/>
</dbReference>
<feature type="domain" description="Bromo" evidence="17">
    <location>
        <begin position="1163"/>
        <end position="1233"/>
    </location>
</feature>
<dbReference type="InterPro" id="IPR001680">
    <property type="entry name" value="WD40_rpt"/>
</dbReference>
<dbReference type="FunFam" id="2.130.10.10:FF:000023">
    <property type="entry name" value="Bromodomain and WD repeat domain containing 1"/>
    <property type="match status" value="1"/>
</dbReference>
<feature type="domain" description="Bromo" evidence="17">
    <location>
        <begin position="1327"/>
        <end position="1397"/>
    </location>
</feature>
<dbReference type="InterPro" id="IPR019775">
    <property type="entry name" value="WD40_repeat_CS"/>
</dbReference>
<evidence type="ECO:0000256" key="1">
    <source>
        <dbReference type="ARBA" id="ARBA00004123"/>
    </source>
</evidence>
<feature type="compositionally biased region" description="Polar residues" evidence="16">
    <location>
        <begin position="1681"/>
        <end position="1699"/>
    </location>
</feature>
<keyword evidence="4 15" id="KW-0853">WD repeat</keyword>
<comment type="caution">
    <text evidence="18">The sequence shown here is derived from an EMBL/GenBank/DDBJ whole genome shotgun (WGS) entry which is preliminary data.</text>
</comment>
<dbReference type="PROSITE" id="PS00678">
    <property type="entry name" value="WD_REPEATS_1"/>
    <property type="match status" value="1"/>
</dbReference>
<dbReference type="SMART" id="SM00297">
    <property type="entry name" value="BROMO"/>
    <property type="match status" value="2"/>
</dbReference>
<dbReference type="Gene3D" id="2.130.10.10">
    <property type="entry name" value="YVTN repeat-like/Quinoprotein amine dehydrogenase"/>
    <property type="match status" value="3"/>
</dbReference>
<evidence type="ECO:0000256" key="3">
    <source>
        <dbReference type="ARBA" id="ARBA00022553"/>
    </source>
</evidence>
<organism evidence="18 19">
    <name type="scientific">Silurus meridionalis</name>
    <name type="common">Southern catfish</name>
    <name type="synonym">Silurus soldatovi meridionalis</name>
    <dbReference type="NCBI Taxonomy" id="175797"/>
    <lineage>
        <taxon>Eukaryota</taxon>
        <taxon>Metazoa</taxon>
        <taxon>Chordata</taxon>
        <taxon>Craniata</taxon>
        <taxon>Vertebrata</taxon>
        <taxon>Euteleostomi</taxon>
        <taxon>Actinopterygii</taxon>
        <taxon>Neopterygii</taxon>
        <taxon>Teleostei</taxon>
        <taxon>Ostariophysi</taxon>
        <taxon>Siluriformes</taxon>
        <taxon>Siluridae</taxon>
        <taxon>Silurus</taxon>
    </lineage>
</organism>
<dbReference type="InterPro" id="IPR052060">
    <property type="entry name" value="Bromo_WD_repeat"/>
</dbReference>
<dbReference type="InterPro" id="IPR036322">
    <property type="entry name" value="WD40_repeat_dom_sf"/>
</dbReference>
<keyword evidence="6" id="KW-0832">Ubl conjugation</keyword>
<evidence type="ECO:0000256" key="2">
    <source>
        <dbReference type="ARBA" id="ARBA00022499"/>
    </source>
</evidence>
<evidence type="ECO:0000256" key="6">
    <source>
        <dbReference type="ARBA" id="ARBA00022843"/>
    </source>
</evidence>
<feature type="region of interest" description="Disordered" evidence="16">
    <location>
        <begin position="664"/>
        <end position="685"/>
    </location>
</feature>
<dbReference type="Gene3D" id="1.20.920.10">
    <property type="entry name" value="Bromodomain-like"/>
    <property type="match status" value="2"/>
</dbReference>
<comment type="function">
    <text evidence="10">Probable regulator of the insulin and insulin-like growth factor signaling pathways. Stimulates cell proliferation through regulation of cyclin transcription and has an anti-apoptotic activity through AKT1 phosphorylation and activation. Plays a role in the regulation of cell morphology and cytoskeletal organization.</text>
</comment>
<feature type="compositionally biased region" description="Basic and acidic residues" evidence="16">
    <location>
        <begin position="827"/>
        <end position="837"/>
    </location>
</feature>